<gene>
    <name evidence="7" type="ORF">D917_04036</name>
</gene>
<dbReference type="InterPro" id="IPR036726">
    <property type="entry name" value="GTP1_OBG_dom_sf"/>
</dbReference>
<dbReference type="InterPro" id="IPR031167">
    <property type="entry name" value="G_OBG"/>
</dbReference>
<dbReference type="InterPro" id="IPR045086">
    <property type="entry name" value="OBG_GTPase"/>
</dbReference>
<keyword evidence="2" id="KW-0690">Ribosome biogenesis</keyword>
<evidence type="ECO:0000313" key="7">
    <source>
        <dbReference type="EMBL" id="OUC40466.1"/>
    </source>
</evidence>
<evidence type="ECO:0000256" key="4">
    <source>
        <dbReference type="ARBA" id="ARBA00023134"/>
    </source>
</evidence>
<dbReference type="GO" id="GO:0003924">
    <property type="term" value="F:GTPase activity"/>
    <property type="evidence" value="ECO:0007669"/>
    <property type="project" value="InterPro"/>
</dbReference>
<dbReference type="NCBIfam" id="TIGR00231">
    <property type="entry name" value="small_GTP"/>
    <property type="match status" value="1"/>
</dbReference>
<dbReference type="Proteomes" id="UP000243006">
    <property type="component" value="Unassembled WGS sequence"/>
</dbReference>
<feature type="domain" description="Obg" evidence="6">
    <location>
        <begin position="82"/>
        <end position="239"/>
    </location>
</feature>
<dbReference type="NCBIfam" id="NF008956">
    <property type="entry name" value="PRK12299.1"/>
    <property type="match status" value="1"/>
</dbReference>
<dbReference type="Pfam" id="PF01018">
    <property type="entry name" value="GTP1_OBG"/>
    <property type="match status" value="1"/>
</dbReference>
<dbReference type="InterPro" id="IPR006169">
    <property type="entry name" value="GTP1_OBG_dom"/>
</dbReference>
<dbReference type="GO" id="GO:0000287">
    <property type="term" value="F:magnesium ion binding"/>
    <property type="evidence" value="ECO:0007669"/>
    <property type="project" value="InterPro"/>
</dbReference>
<dbReference type="InterPro" id="IPR005225">
    <property type="entry name" value="Small_GTP-bd"/>
</dbReference>
<dbReference type="SUPFAM" id="SSF52540">
    <property type="entry name" value="P-loop containing nucleoside triphosphate hydrolases"/>
    <property type="match status" value="1"/>
</dbReference>
<reference evidence="7 8" key="1">
    <citation type="submission" date="2015-04" db="EMBL/GenBank/DDBJ databases">
        <title>Draft genome of the roundworm Trichinella nativa.</title>
        <authorList>
            <person name="Mitreva M."/>
        </authorList>
    </citation>
    <scope>NUCLEOTIDE SEQUENCE [LARGE SCALE GENOMIC DNA]</scope>
    <source>
        <strain evidence="7 8">ISS45</strain>
    </source>
</reference>
<evidence type="ECO:0000256" key="2">
    <source>
        <dbReference type="ARBA" id="ARBA00022517"/>
    </source>
</evidence>
<evidence type="ECO:0000259" key="6">
    <source>
        <dbReference type="PROSITE" id="PS51883"/>
    </source>
</evidence>
<evidence type="ECO:0000313" key="8">
    <source>
        <dbReference type="Proteomes" id="UP000243006"/>
    </source>
</evidence>
<proteinExistence type="inferred from homology"/>
<dbReference type="GO" id="GO:0042254">
    <property type="term" value="P:ribosome biogenesis"/>
    <property type="evidence" value="ECO:0007669"/>
    <property type="project" value="UniProtKB-UniRule"/>
</dbReference>
<dbReference type="InterPro" id="IPR014100">
    <property type="entry name" value="GTP-bd_Obg/CgtA"/>
</dbReference>
<dbReference type="Gene3D" id="3.40.50.300">
    <property type="entry name" value="P-loop containing nucleotide triphosphate hydrolases"/>
    <property type="match status" value="1"/>
</dbReference>
<keyword evidence="3" id="KW-0547">Nucleotide-binding</keyword>
<keyword evidence="4" id="KW-0342">GTP-binding</keyword>
<dbReference type="FunFam" id="2.70.210.12:FF:000001">
    <property type="entry name" value="GTPase Obg"/>
    <property type="match status" value="1"/>
</dbReference>
<evidence type="ECO:0000256" key="1">
    <source>
        <dbReference type="ARBA" id="ARBA00007699"/>
    </source>
</evidence>
<dbReference type="PANTHER" id="PTHR11702">
    <property type="entry name" value="DEVELOPMENTALLY REGULATED GTP-BINDING PROTEIN-RELATED"/>
    <property type="match status" value="1"/>
</dbReference>
<dbReference type="GO" id="GO:0005739">
    <property type="term" value="C:mitochondrion"/>
    <property type="evidence" value="ECO:0007669"/>
    <property type="project" value="TreeGrafter"/>
</dbReference>
<evidence type="ECO:0000256" key="3">
    <source>
        <dbReference type="ARBA" id="ARBA00022741"/>
    </source>
</evidence>
<dbReference type="PROSITE" id="PS51883">
    <property type="entry name" value="OBG"/>
    <property type="match status" value="1"/>
</dbReference>
<dbReference type="InterPro" id="IPR006073">
    <property type="entry name" value="GTP-bd"/>
</dbReference>
<dbReference type="EMBL" id="LVZM01022790">
    <property type="protein sequence ID" value="OUC40466.1"/>
    <property type="molecule type" value="Genomic_DNA"/>
</dbReference>
<comment type="caution">
    <text evidence="7">The sequence shown here is derived from an EMBL/GenBank/DDBJ whole genome shotgun (WGS) entry which is preliminary data.</text>
</comment>
<comment type="similarity">
    <text evidence="1">Belongs to the TRAFAC class OBG-HflX-like GTPase superfamily. OBG GTPase family.</text>
</comment>
<dbReference type="PROSITE" id="PS51710">
    <property type="entry name" value="G_OBG"/>
    <property type="match status" value="1"/>
</dbReference>
<organism evidence="7 8">
    <name type="scientific">Trichinella nativa</name>
    <dbReference type="NCBI Taxonomy" id="6335"/>
    <lineage>
        <taxon>Eukaryota</taxon>
        <taxon>Metazoa</taxon>
        <taxon>Ecdysozoa</taxon>
        <taxon>Nematoda</taxon>
        <taxon>Enoplea</taxon>
        <taxon>Dorylaimia</taxon>
        <taxon>Trichinellida</taxon>
        <taxon>Trichinellidae</taxon>
        <taxon>Trichinella</taxon>
    </lineage>
</organism>
<dbReference type="AlphaFoldDB" id="A0A1Y3E9E7"/>
<dbReference type="NCBIfam" id="TIGR02729">
    <property type="entry name" value="Obg_CgtA"/>
    <property type="match status" value="1"/>
</dbReference>
<protein>
    <submittedName>
        <fullName evidence="7">Obg family GTPase CgtA</fullName>
    </submittedName>
</protein>
<dbReference type="Gene3D" id="2.70.210.12">
    <property type="entry name" value="GTP1/OBG domain"/>
    <property type="match status" value="1"/>
</dbReference>
<dbReference type="PRINTS" id="PR00326">
    <property type="entry name" value="GTP1OBG"/>
</dbReference>
<sequence>MLQFNQSFQLFHTSNLHIAKGCRSCDAFCRTMRGNFILGAGFKVWSKFLTKQNAIADSAAAVDNRYKLKIPKKPRAAGNTKSHFVDFKTVRTIGGNGGDGMIAFLSLYRNSRAGPSGGDGGNGGHVIFQADSSLTSLAKVPRVIRARAGENGRGKSCHGASANHFCVRIPTGTVCRREAAGTGDEVELKNHGEIFIAARGGAGGRGNQSFVSATWQAPTIAEAGGRGEDIVYQLELRLLADVGLIGFPNVGKSTLLRALSRARPKVAEYAFTTVRPHVGVIQYTDGFSVTVADLPGILEGAHMNRGLGFQFLRHIRRCLCLCLVVDVSVENPSNQLQTLLQELGLYDRALLGRRKIVVANKIDIAPVGVDLNDVLQLPGLLQQSQTPVIGVSAANGQGIELLVEHVRKIWNRSVTSFGLSWINNGSLPAPTNRISTVPSNSRKIRPQRFKPYNSKHLSALVSLEINL</sequence>
<dbReference type="Pfam" id="PF01926">
    <property type="entry name" value="MMR_HSR1"/>
    <property type="match status" value="1"/>
</dbReference>
<name>A0A1Y3E9E7_9BILA</name>
<dbReference type="GO" id="GO:0005525">
    <property type="term" value="F:GTP binding"/>
    <property type="evidence" value="ECO:0007669"/>
    <property type="project" value="UniProtKB-KW"/>
</dbReference>
<feature type="domain" description="OBG-type G" evidence="5">
    <location>
        <begin position="240"/>
        <end position="411"/>
    </location>
</feature>
<dbReference type="PANTHER" id="PTHR11702:SF31">
    <property type="entry name" value="MITOCHONDRIAL RIBOSOME-ASSOCIATED GTPASE 2"/>
    <property type="match status" value="1"/>
</dbReference>
<evidence type="ECO:0000259" key="5">
    <source>
        <dbReference type="PROSITE" id="PS51710"/>
    </source>
</evidence>
<accession>A0A1Y3E9E7</accession>
<dbReference type="SUPFAM" id="SSF82051">
    <property type="entry name" value="Obg GTP-binding protein N-terminal domain"/>
    <property type="match status" value="1"/>
</dbReference>
<dbReference type="CDD" id="cd01898">
    <property type="entry name" value="Obg"/>
    <property type="match status" value="1"/>
</dbReference>
<dbReference type="InterPro" id="IPR027417">
    <property type="entry name" value="P-loop_NTPase"/>
</dbReference>